<dbReference type="InterPro" id="IPR001611">
    <property type="entry name" value="Leu-rich_rpt"/>
</dbReference>
<keyword evidence="1" id="KW-0433">Leucine-rich repeat</keyword>
<evidence type="ECO:0000256" key="2">
    <source>
        <dbReference type="ARBA" id="ARBA00022737"/>
    </source>
</evidence>
<evidence type="ECO:0000256" key="1">
    <source>
        <dbReference type="ARBA" id="ARBA00022614"/>
    </source>
</evidence>
<reference evidence="5 6" key="1">
    <citation type="submission" date="2021-06" db="EMBL/GenBank/DDBJ databases">
        <authorList>
            <person name="Palmer J.M."/>
        </authorList>
    </citation>
    <scope>NUCLEOTIDE SEQUENCE [LARGE SCALE GENOMIC DNA]</scope>
    <source>
        <strain evidence="5 6">AS_MEX2019</strain>
        <tissue evidence="5">Muscle</tissue>
    </source>
</reference>
<keyword evidence="2" id="KW-0677">Repeat</keyword>
<gene>
    <name evidence="5" type="ORF">AMECASPLE_026761</name>
</gene>
<dbReference type="Pfam" id="PF13855">
    <property type="entry name" value="LRR_8"/>
    <property type="match status" value="1"/>
</dbReference>
<evidence type="ECO:0000256" key="3">
    <source>
        <dbReference type="SAM" id="MobiDB-lite"/>
    </source>
</evidence>
<proteinExistence type="predicted"/>
<dbReference type="EMBL" id="JAHRIP010012173">
    <property type="protein sequence ID" value="MEQ2284938.1"/>
    <property type="molecule type" value="Genomic_DNA"/>
</dbReference>
<evidence type="ECO:0000256" key="4">
    <source>
        <dbReference type="SAM" id="Phobius"/>
    </source>
</evidence>
<sequence length="345" mass="38648">MSFRLEPRDICTRYQEQTARPAESPAHRKAPPTGHLSPAWQRALSSDITATLGFCCCCSGYFTVPGFLIHADERLTGSQSVASFFYIMFCSLTLLVLILLIPPSSLQVVALWRRGNRVSSINACQQSEAADGGLTVRCSGLRLTQIPIGLSNYTTHLFLNNNRLSSLPAFCFSDLFLLDELDLSHNQLSSLEPGCFSGLAPSLQYLDLSSNRLTTLDPAVLGGLQVQANLSQNPWHCDCSMQMAVPQLNVDISSLEKVICQTSDLPNLGAVGLPLVLLMQDWDLCQSVRRTTDFLTLITMFLWFVMLMSYLIYYIRHNQVVARRHLEYLKFLESRDPFRPDKDLL</sequence>
<name>A0ABV0XTW0_9TELE</name>
<feature type="transmembrane region" description="Helical" evidence="4">
    <location>
        <begin position="294"/>
        <end position="315"/>
    </location>
</feature>
<evidence type="ECO:0000313" key="6">
    <source>
        <dbReference type="Proteomes" id="UP001469553"/>
    </source>
</evidence>
<feature type="transmembrane region" description="Helical" evidence="4">
    <location>
        <begin position="48"/>
        <end position="69"/>
    </location>
</feature>
<feature type="region of interest" description="Disordered" evidence="3">
    <location>
        <begin position="17"/>
        <end position="38"/>
    </location>
</feature>
<dbReference type="InterPro" id="IPR003591">
    <property type="entry name" value="Leu-rich_rpt_typical-subtyp"/>
</dbReference>
<dbReference type="Proteomes" id="UP001469553">
    <property type="component" value="Unassembled WGS sequence"/>
</dbReference>
<organism evidence="5 6">
    <name type="scientific">Ameca splendens</name>
    <dbReference type="NCBI Taxonomy" id="208324"/>
    <lineage>
        <taxon>Eukaryota</taxon>
        <taxon>Metazoa</taxon>
        <taxon>Chordata</taxon>
        <taxon>Craniata</taxon>
        <taxon>Vertebrata</taxon>
        <taxon>Euteleostomi</taxon>
        <taxon>Actinopterygii</taxon>
        <taxon>Neopterygii</taxon>
        <taxon>Teleostei</taxon>
        <taxon>Neoteleostei</taxon>
        <taxon>Acanthomorphata</taxon>
        <taxon>Ovalentaria</taxon>
        <taxon>Atherinomorphae</taxon>
        <taxon>Cyprinodontiformes</taxon>
        <taxon>Goodeidae</taxon>
        <taxon>Ameca</taxon>
    </lineage>
</organism>
<dbReference type="SUPFAM" id="SSF52058">
    <property type="entry name" value="L domain-like"/>
    <property type="match status" value="1"/>
</dbReference>
<keyword evidence="4" id="KW-0472">Membrane</keyword>
<comment type="caution">
    <text evidence="5">The sequence shown here is derived from an EMBL/GenBank/DDBJ whole genome shotgun (WGS) entry which is preliminary data.</text>
</comment>
<dbReference type="Gene3D" id="3.80.10.10">
    <property type="entry name" value="Ribonuclease Inhibitor"/>
    <property type="match status" value="1"/>
</dbReference>
<dbReference type="PANTHER" id="PTHR24366:SF171">
    <property type="entry name" value="LEUCINE RICH REPEAT NEURONAL 4"/>
    <property type="match status" value="1"/>
</dbReference>
<keyword evidence="4" id="KW-0812">Transmembrane</keyword>
<protein>
    <submittedName>
        <fullName evidence="5">Uncharacterized protein</fullName>
    </submittedName>
</protein>
<feature type="transmembrane region" description="Helical" evidence="4">
    <location>
        <begin position="81"/>
        <end position="101"/>
    </location>
</feature>
<keyword evidence="4" id="KW-1133">Transmembrane helix</keyword>
<evidence type="ECO:0000313" key="5">
    <source>
        <dbReference type="EMBL" id="MEQ2284938.1"/>
    </source>
</evidence>
<keyword evidence="6" id="KW-1185">Reference proteome</keyword>
<dbReference type="PRINTS" id="PR00019">
    <property type="entry name" value="LEURICHRPT"/>
</dbReference>
<dbReference type="PROSITE" id="PS51450">
    <property type="entry name" value="LRR"/>
    <property type="match status" value="2"/>
</dbReference>
<dbReference type="InterPro" id="IPR032675">
    <property type="entry name" value="LRR_dom_sf"/>
</dbReference>
<dbReference type="PANTHER" id="PTHR24366">
    <property type="entry name" value="IG(IMMUNOGLOBULIN) AND LRR(LEUCINE RICH REPEAT) DOMAINS"/>
    <property type="match status" value="1"/>
</dbReference>
<accession>A0ABV0XTW0</accession>
<dbReference type="SMART" id="SM00369">
    <property type="entry name" value="LRR_TYP"/>
    <property type="match status" value="3"/>
</dbReference>